<name>A0A646K938_STRJU</name>
<dbReference type="OrthoDB" id="3701787at2"/>
<gene>
    <name evidence="3" type="ORF">FF041_00140</name>
</gene>
<dbReference type="EMBL" id="VCLA01000002">
    <property type="protein sequence ID" value="MQS98664.1"/>
    <property type="molecule type" value="Genomic_DNA"/>
</dbReference>
<evidence type="ECO:0000256" key="1">
    <source>
        <dbReference type="SAM" id="MobiDB-lite"/>
    </source>
</evidence>
<organism evidence="3 4">
    <name type="scientific">Streptomyces jumonjinensis</name>
    <dbReference type="NCBI Taxonomy" id="1945"/>
    <lineage>
        <taxon>Bacteria</taxon>
        <taxon>Bacillati</taxon>
        <taxon>Actinomycetota</taxon>
        <taxon>Actinomycetes</taxon>
        <taxon>Kitasatosporales</taxon>
        <taxon>Streptomycetaceae</taxon>
        <taxon>Streptomyces</taxon>
    </lineage>
</organism>
<comment type="caution">
    <text evidence="3">The sequence shown here is derived from an EMBL/GenBank/DDBJ whole genome shotgun (WGS) entry which is preliminary data.</text>
</comment>
<feature type="compositionally biased region" description="Pro residues" evidence="1">
    <location>
        <begin position="240"/>
        <end position="257"/>
    </location>
</feature>
<feature type="region of interest" description="Disordered" evidence="1">
    <location>
        <begin position="145"/>
        <end position="166"/>
    </location>
</feature>
<accession>A0A646K938</accession>
<sequence length="347" mass="37200">MLEQRLEKCPIRAVPIDVLKLVDSPRVVGEDDGHIRALAESEEDFPPIVVDAGTMRVIDGAHRVRAAALRGRSEIRARLYTAVGDEAFVLAVLLNSRHGLPLTTADRRAAAARIMVGCPQWSDRRIARLAGLSPTTVAGLRNRSTVRNEQSNTRVGADGRTRPVSGAAGRLQARELLLGKPEMSLRELARAAGISASTAADVRARLKAGDDPLPPRLRGTAPAPRRIRGDAGAPVTALPHPAPSHPAPPHLASPHPAPSERALLLQRLRNDPSLRFNESGRSLLRWLSQHPAHSAELAGIAENVPAHCASTAAALIRANLEVWAAYAEELQRRADSVTGSSDALCMR</sequence>
<protein>
    <submittedName>
        <fullName evidence="3">Streptomycin biosynthesis protein</fullName>
    </submittedName>
</protein>
<feature type="compositionally biased region" description="Polar residues" evidence="1">
    <location>
        <begin position="145"/>
        <end position="154"/>
    </location>
</feature>
<dbReference type="AlphaFoldDB" id="A0A646K938"/>
<feature type="region of interest" description="Disordered" evidence="1">
    <location>
        <begin position="208"/>
        <end position="257"/>
    </location>
</feature>
<feature type="domain" description="ParB-like N-terminal" evidence="2">
    <location>
        <begin position="12"/>
        <end position="96"/>
    </location>
</feature>
<proteinExistence type="predicted"/>
<dbReference type="InterPro" id="IPR036086">
    <property type="entry name" value="ParB/Sulfiredoxin_sf"/>
</dbReference>
<dbReference type="Proteomes" id="UP000419138">
    <property type="component" value="Unassembled WGS sequence"/>
</dbReference>
<reference evidence="3 4" key="1">
    <citation type="submission" date="2019-05" db="EMBL/GenBank/DDBJ databases">
        <title>Comparative genomics and metabolomics analyses of clavulanic acid producing Streptomyces species provides insight into specialized metabolism and evolution of beta-lactam biosynthetic gene clusters.</title>
        <authorList>
            <person name="Moore M.A."/>
            <person name="Cruz-Morales P."/>
            <person name="Barona Gomez F."/>
            <person name="Kapil T."/>
        </authorList>
    </citation>
    <scope>NUCLEOTIDE SEQUENCE [LARGE SCALE GENOMIC DNA]</scope>
    <source>
        <strain evidence="3 4">NRRL 5741</strain>
    </source>
</reference>
<evidence type="ECO:0000313" key="4">
    <source>
        <dbReference type="Proteomes" id="UP000419138"/>
    </source>
</evidence>
<dbReference type="InterPro" id="IPR003115">
    <property type="entry name" value="ParB_N"/>
</dbReference>
<dbReference type="SUPFAM" id="SSF110849">
    <property type="entry name" value="ParB/Sulfiredoxin"/>
    <property type="match status" value="1"/>
</dbReference>
<evidence type="ECO:0000259" key="2">
    <source>
        <dbReference type="SMART" id="SM00470"/>
    </source>
</evidence>
<keyword evidence="4" id="KW-1185">Reference proteome</keyword>
<evidence type="ECO:0000313" key="3">
    <source>
        <dbReference type="EMBL" id="MQS98664.1"/>
    </source>
</evidence>
<dbReference type="SMART" id="SM00470">
    <property type="entry name" value="ParB"/>
    <property type="match status" value="1"/>
</dbReference>
<dbReference type="Gene3D" id="3.90.1530.10">
    <property type="entry name" value="Conserved hypothetical protein from pyrococcus furiosus pfu- 392566-001, ParB domain"/>
    <property type="match status" value="1"/>
</dbReference>